<evidence type="ECO:0000256" key="17">
    <source>
        <dbReference type="ARBA" id="ARBA00047295"/>
    </source>
</evidence>
<organism evidence="20 21">
    <name type="scientific">Paucimonas lemoignei</name>
    <name type="common">Pseudomonas lemoignei</name>
    <dbReference type="NCBI Taxonomy" id="29443"/>
    <lineage>
        <taxon>Bacteria</taxon>
        <taxon>Pseudomonadati</taxon>
        <taxon>Pseudomonadota</taxon>
        <taxon>Betaproteobacteria</taxon>
        <taxon>Burkholderiales</taxon>
        <taxon>Burkholderiaceae</taxon>
        <taxon>Paucimonas</taxon>
    </lineage>
</organism>
<keyword evidence="7" id="KW-0997">Cell inner membrane</keyword>
<dbReference type="InterPro" id="IPR008250">
    <property type="entry name" value="ATPase_P-typ_transduc_dom_A_sf"/>
</dbReference>
<dbReference type="Pfam" id="PF00690">
    <property type="entry name" value="Cation_ATPase_N"/>
    <property type="match status" value="1"/>
</dbReference>
<evidence type="ECO:0000256" key="10">
    <source>
        <dbReference type="ARBA" id="ARBA00022741"/>
    </source>
</evidence>
<dbReference type="InterPro" id="IPR023214">
    <property type="entry name" value="HAD_sf"/>
</dbReference>
<feature type="transmembrane region" description="Helical" evidence="18">
    <location>
        <begin position="267"/>
        <end position="287"/>
    </location>
</feature>
<evidence type="ECO:0000256" key="13">
    <source>
        <dbReference type="ARBA" id="ARBA00022967"/>
    </source>
</evidence>
<dbReference type="SUPFAM" id="SSF81653">
    <property type="entry name" value="Calcium ATPase, transduction domain A"/>
    <property type="match status" value="1"/>
</dbReference>
<proteinExistence type="inferred from homology"/>
<keyword evidence="15 18" id="KW-0472">Membrane</keyword>
<keyword evidence="21" id="KW-1185">Reference proteome</keyword>
<dbReference type="EC" id="7.2.2.14" evidence="4"/>
<dbReference type="InterPro" id="IPR004014">
    <property type="entry name" value="ATPase_P-typ_cation-transptr_N"/>
</dbReference>
<keyword evidence="8" id="KW-0597">Phosphoprotein</keyword>
<dbReference type="InterPro" id="IPR044492">
    <property type="entry name" value="P_typ_ATPase_HD_dom"/>
</dbReference>
<evidence type="ECO:0000256" key="9">
    <source>
        <dbReference type="ARBA" id="ARBA00022692"/>
    </source>
</evidence>
<dbReference type="RefSeq" id="WP_165973695.1">
    <property type="nucleotide sequence ID" value="NZ_SLZQ01000001.1"/>
</dbReference>
<dbReference type="SUPFAM" id="SSF56784">
    <property type="entry name" value="HAD-like"/>
    <property type="match status" value="1"/>
</dbReference>
<dbReference type="SFLD" id="SFLDS00003">
    <property type="entry name" value="Haloacid_Dehalogenase"/>
    <property type="match status" value="1"/>
</dbReference>
<dbReference type="InterPro" id="IPR018303">
    <property type="entry name" value="ATPase_P-typ_P_site"/>
</dbReference>
<sequence length="888" mass="97910">MQSHSESRLASRHAIRFGRGEFVDGGYPWWRYPIEENMAAVEASSEGLTPSQVQERLACYGKNSFRDVPPPHILLQFLHRFNNPLVLLLLFAGAISAATGNDISAAIIATMVLLSVLLDFIQEYRAGKTAEMLKQSVALRASVLRGGKLQEVDAQTIVPGDIVLLRAGQLVPADGRVLTAQDFFVQQAAITGEAYPVEKNSHSIPATDELQAAENAVFMGSSVVSGQATVFICATGSRTAIGHVAQAVAGQRVQTAFEQEIHQFGRLILRITSVLIAFVVLVNLLTHRPLLESFLFALALAVGLTPELLPMIVTVTLTRGALRLSQKHVVVKRLSAIHDLGAIDIFCTDKTGTLTEGSIRLERHLDIHGNSNESVLLYAWLNCFFESGVRTPMEDAVLAHESIDASAWRKIDEVPFDFERRRLSVLLSHGVQEGERRWLILKGAPSDVLAHCTLVWMGGEDLDSQAVPMDAQRLAQVNTQLTALERDGFRTLIVAIKEMPVIRDHARLDDEDELTLLGILAFLDPPKSSATAALEKLAHYAVKVKVLTGDSELVTEYICKQLKLPASGVVMGHEIAQMDDAALRARVETADLFCRVSPMQKNRVILALKASGHVIGYLGDGINDAPALHNADVGISVDKAVDVAREAADLILLKHDLGVIAGGILEGRRTFSNVRKYIMMGASSNFGNMFSMAGAVVFLPFLPMLPVQILLNNILYDLAGTVLPFDQVDRREMLIPQKWDMRFLFNFMLVMGPLSSFFDFLTFYFLFQILHANAQTFQTGWFIESLATQILVIFIIRTRLSPIQSRPHPALILTSLVILIISILIPNLSVGRYLGFVELPLLYYGMLGLLVLVYLVVAEIAKKMFYKRFDLSSATHNFPSVGTRSRSR</sequence>
<keyword evidence="10" id="KW-0547">Nucleotide-binding</keyword>
<comment type="similarity">
    <text evidence="3">Belongs to the cation transport ATPase (P-type) (TC 3.A.3) family. Type IIIB subfamily.</text>
</comment>
<name>A0A4R3I3J4_PAULE</name>
<comment type="function">
    <text evidence="1">Mediates magnesium influx to the cytosol.</text>
</comment>
<protein>
    <recommendedName>
        <fullName evidence="5">Magnesium-transporting ATPase, P-type 1</fullName>
        <ecNumber evidence="4">7.2.2.14</ecNumber>
    </recommendedName>
    <alternativeName>
        <fullName evidence="16">Mg(2+) transport ATPase, P-type 1</fullName>
    </alternativeName>
</protein>
<dbReference type="InterPro" id="IPR001757">
    <property type="entry name" value="P_typ_ATPase"/>
</dbReference>
<dbReference type="Gene3D" id="3.40.1110.10">
    <property type="entry name" value="Calcium-transporting ATPase, cytoplasmic domain N"/>
    <property type="match status" value="1"/>
</dbReference>
<dbReference type="PANTHER" id="PTHR42861">
    <property type="entry name" value="CALCIUM-TRANSPORTING ATPASE"/>
    <property type="match status" value="1"/>
</dbReference>
<dbReference type="EMBL" id="SLZQ01000001">
    <property type="protein sequence ID" value="TCS39401.1"/>
    <property type="molecule type" value="Genomic_DNA"/>
</dbReference>
<feature type="transmembrane region" description="Helical" evidence="18">
    <location>
        <begin position="779"/>
        <end position="798"/>
    </location>
</feature>
<dbReference type="InterPro" id="IPR059000">
    <property type="entry name" value="ATPase_P-type_domA"/>
</dbReference>
<keyword evidence="14 18" id="KW-1133">Transmembrane helix</keyword>
<dbReference type="SFLD" id="SFLDG00002">
    <property type="entry name" value="C1.7:_P-type_atpase_like"/>
    <property type="match status" value="1"/>
</dbReference>
<evidence type="ECO:0000256" key="6">
    <source>
        <dbReference type="ARBA" id="ARBA00022475"/>
    </source>
</evidence>
<accession>A0A4R3I3J4</accession>
<feature type="transmembrane region" description="Helical" evidence="18">
    <location>
        <begin position="743"/>
        <end position="767"/>
    </location>
</feature>
<gene>
    <name evidence="20" type="ORF">EDC30_101357</name>
</gene>
<dbReference type="NCBIfam" id="TIGR01494">
    <property type="entry name" value="ATPase_P-type"/>
    <property type="match status" value="2"/>
</dbReference>
<dbReference type="Pfam" id="PF00122">
    <property type="entry name" value="E1-E2_ATPase"/>
    <property type="match status" value="1"/>
</dbReference>
<keyword evidence="9 18" id="KW-0812">Transmembrane</keyword>
<evidence type="ECO:0000313" key="20">
    <source>
        <dbReference type="EMBL" id="TCS39401.1"/>
    </source>
</evidence>
<evidence type="ECO:0000256" key="7">
    <source>
        <dbReference type="ARBA" id="ARBA00022519"/>
    </source>
</evidence>
<dbReference type="Pfam" id="PF00689">
    <property type="entry name" value="Cation_ATPase_C"/>
    <property type="match status" value="1"/>
</dbReference>
<evidence type="ECO:0000256" key="11">
    <source>
        <dbReference type="ARBA" id="ARBA00022840"/>
    </source>
</evidence>
<evidence type="ECO:0000313" key="21">
    <source>
        <dbReference type="Proteomes" id="UP000295382"/>
    </source>
</evidence>
<dbReference type="Proteomes" id="UP000295382">
    <property type="component" value="Unassembled WGS sequence"/>
</dbReference>
<dbReference type="InterPro" id="IPR036412">
    <property type="entry name" value="HAD-like_sf"/>
</dbReference>
<dbReference type="Gene3D" id="3.40.50.1000">
    <property type="entry name" value="HAD superfamily/HAD-like"/>
    <property type="match status" value="1"/>
</dbReference>
<dbReference type="PRINTS" id="PR01836">
    <property type="entry name" value="MGATPASE"/>
</dbReference>
<evidence type="ECO:0000256" key="12">
    <source>
        <dbReference type="ARBA" id="ARBA00022842"/>
    </source>
</evidence>
<evidence type="ECO:0000256" key="8">
    <source>
        <dbReference type="ARBA" id="ARBA00022553"/>
    </source>
</evidence>
<dbReference type="GO" id="GO:0005886">
    <property type="term" value="C:plasma membrane"/>
    <property type="evidence" value="ECO:0007669"/>
    <property type="project" value="UniProtKB-SubCell"/>
</dbReference>
<dbReference type="AlphaFoldDB" id="A0A4R3I3J4"/>
<dbReference type="GO" id="GO:0015444">
    <property type="term" value="F:P-type magnesium transporter activity"/>
    <property type="evidence" value="ECO:0007669"/>
    <property type="project" value="UniProtKB-EC"/>
</dbReference>
<feature type="transmembrane region" description="Helical" evidence="18">
    <location>
        <begin position="293"/>
        <end position="317"/>
    </location>
</feature>
<dbReference type="GO" id="GO:0016887">
    <property type="term" value="F:ATP hydrolysis activity"/>
    <property type="evidence" value="ECO:0007669"/>
    <property type="project" value="InterPro"/>
</dbReference>
<comment type="catalytic activity">
    <reaction evidence="17">
        <text>Mg(2+)(out) + ATP + H2O = Mg(2+)(in) + ADP + phosphate + H(+)</text>
        <dbReference type="Rhea" id="RHEA:10260"/>
        <dbReference type="ChEBI" id="CHEBI:15377"/>
        <dbReference type="ChEBI" id="CHEBI:15378"/>
        <dbReference type="ChEBI" id="CHEBI:18420"/>
        <dbReference type="ChEBI" id="CHEBI:30616"/>
        <dbReference type="ChEBI" id="CHEBI:43474"/>
        <dbReference type="ChEBI" id="CHEBI:456216"/>
        <dbReference type="EC" id="7.2.2.14"/>
    </reaction>
</comment>
<dbReference type="Gene3D" id="1.20.1110.10">
    <property type="entry name" value="Calcium-transporting ATPase, transmembrane domain"/>
    <property type="match status" value="1"/>
</dbReference>
<dbReference type="GO" id="GO:0005524">
    <property type="term" value="F:ATP binding"/>
    <property type="evidence" value="ECO:0007669"/>
    <property type="project" value="UniProtKB-KW"/>
</dbReference>
<keyword evidence="11" id="KW-0067">ATP-binding</keyword>
<dbReference type="SUPFAM" id="SSF81665">
    <property type="entry name" value="Calcium ATPase, transmembrane domain M"/>
    <property type="match status" value="1"/>
</dbReference>
<evidence type="ECO:0000259" key="19">
    <source>
        <dbReference type="SMART" id="SM00831"/>
    </source>
</evidence>
<evidence type="ECO:0000256" key="3">
    <source>
        <dbReference type="ARBA" id="ARBA00008746"/>
    </source>
</evidence>
<dbReference type="SFLD" id="SFLDF00027">
    <property type="entry name" value="p-type_atpase"/>
    <property type="match status" value="1"/>
</dbReference>
<dbReference type="InterPro" id="IPR006068">
    <property type="entry name" value="ATPase_P-typ_cation-transptr_C"/>
</dbReference>
<dbReference type="NCBIfam" id="TIGR01524">
    <property type="entry name" value="ATPase-IIIB_Mg"/>
    <property type="match status" value="1"/>
</dbReference>
<keyword evidence="13" id="KW-1278">Translocase</keyword>
<reference evidence="20 21" key="1">
    <citation type="submission" date="2019-03" db="EMBL/GenBank/DDBJ databases">
        <title>Genomic Encyclopedia of Type Strains, Phase IV (KMG-IV): sequencing the most valuable type-strain genomes for metagenomic binning, comparative biology and taxonomic classification.</title>
        <authorList>
            <person name="Goeker M."/>
        </authorList>
    </citation>
    <scope>NUCLEOTIDE SEQUENCE [LARGE SCALE GENOMIC DNA]</scope>
    <source>
        <strain evidence="20 21">DSM 7445</strain>
    </source>
</reference>
<evidence type="ECO:0000256" key="4">
    <source>
        <dbReference type="ARBA" id="ARBA00012786"/>
    </source>
</evidence>
<feature type="transmembrane region" description="Helical" evidence="18">
    <location>
        <begin position="810"/>
        <end position="829"/>
    </location>
</feature>
<evidence type="ECO:0000256" key="14">
    <source>
        <dbReference type="ARBA" id="ARBA00022989"/>
    </source>
</evidence>
<keyword evidence="6" id="KW-1003">Cell membrane</keyword>
<dbReference type="SMART" id="SM00831">
    <property type="entry name" value="Cation_ATPase_N"/>
    <property type="match status" value="1"/>
</dbReference>
<evidence type="ECO:0000256" key="2">
    <source>
        <dbReference type="ARBA" id="ARBA00004429"/>
    </source>
</evidence>
<feature type="domain" description="Cation-transporting P-type ATPase N-terminal" evidence="19">
    <location>
        <begin position="28"/>
        <end position="101"/>
    </location>
</feature>
<keyword evidence="12" id="KW-0460">Magnesium</keyword>
<evidence type="ECO:0000256" key="15">
    <source>
        <dbReference type="ARBA" id="ARBA00023136"/>
    </source>
</evidence>
<evidence type="ECO:0000256" key="16">
    <source>
        <dbReference type="ARBA" id="ARBA00029806"/>
    </source>
</evidence>
<dbReference type="PROSITE" id="PS00154">
    <property type="entry name" value="ATPASE_E1_E2"/>
    <property type="match status" value="1"/>
</dbReference>
<evidence type="ECO:0000256" key="18">
    <source>
        <dbReference type="SAM" id="Phobius"/>
    </source>
</evidence>
<feature type="transmembrane region" description="Helical" evidence="18">
    <location>
        <begin position="841"/>
        <end position="861"/>
    </location>
</feature>
<dbReference type="InterPro" id="IPR006415">
    <property type="entry name" value="P-type_ATPase_IIIB"/>
</dbReference>
<evidence type="ECO:0000256" key="5">
    <source>
        <dbReference type="ARBA" id="ARBA00013555"/>
    </source>
</evidence>
<dbReference type="InterPro" id="IPR023298">
    <property type="entry name" value="ATPase_P-typ_TM_dom_sf"/>
</dbReference>
<comment type="caution">
    <text evidence="20">The sequence shown here is derived from an EMBL/GenBank/DDBJ whole genome shotgun (WGS) entry which is preliminary data.</text>
</comment>
<dbReference type="Pfam" id="PF13246">
    <property type="entry name" value="Cation_ATPase"/>
    <property type="match status" value="1"/>
</dbReference>
<dbReference type="InterPro" id="IPR023299">
    <property type="entry name" value="ATPase_P-typ_cyto_dom_N"/>
</dbReference>
<comment type="subcellular location">
    <subcellularLocation>
        <location evidence="2">Cell inner membrane</location>
        <topology evidence="2">Multi-pass membrane protein</topology>
    </subcellularLocation>
</comment>
<dbReference type="Gene3D" id="2.70.150.10">
    <property type="entry name" value="Calcium-transporting ATPase, cytoplasmic transduction domain A"/>
    <property type="match status" value="1"/>
</dbReference>
<evidence type="ECO:0000256" key="1">
    <source>
        <dbReference type="ARBA" id="ARBA00003954"/>
    </source>
</evidence>